<evidence type="ECO:0000313" key="2">
    <source>
        <dbReference type="Proteomes" id="UP000789901"/>
    </source>
</evidence>
<dbReference type="Proteomes" id="UP000789901">
    <property type="component" value="Unassembled WGS sequence"/>
</dbReference>
<accession>A0ABN7XBP0</accession>
<keyword evidence="2" id="KW-1185">Reference proteome</keyword>
<dbReference type="EMBL" id="CAJVQB010110169">
    <property type="protein sequence ID" value="CAG8852179.1"/>
    <property type="molecule type" value="Genomic_DNA"/>
</dbReference>
<evidence type="ECO:0000313" key="1">
    <source>
        <dbReference type="EMBL" id="CAG8852179.1"/>
    </source>
</evidence>
<proteinExistence type="predicted"/>
<reference evidence="1 2" key="1">
    <citation type="submission" date="2021-06" db="EMBL/GenBank/DDBJ databases">
        <authorList>
            <person name="Kallberg Y."/>
            <person name="Tangrot J."/>
            <person name="Rosling A."/>
        </authorList>
    </citation>
    <scope>NUCLEOTIDE SEQUENCE [LARGE SCALE GENOMIC DNA]</scope>
    <source>
        <strain evidence="1 2">120-4 pot B 10/14</strain>
    </source>
</reference>
<sequence length="98" mass="11309">DSEKFELNNDHANLDSLKTLLLSQSEVLKGIHLPLAKMEGWFISFEKVLISYDMNVHMSAFHVSAGMKAYNEWNLNEITRTLFGKMWNSIDSTPKFDK</sequence>
<organism evidence="1 2">
    <name type="scientific">Gigaspora margarita</name>
    <dbReference type="NCBI Taxonomy" id="4874"/>
    <lineage>
        <taxon>Eukaryota</taxon>
        <taxon>Fungi</taxon>
        <taxon>Fungi incertae sedis</taxon>
        <taxon>Mucoromycota</taxon>
        <taxon>Glomeromycotina</taxon>
        <taxon>Glomeromycetes</taxon>
        <taxon>Diversisporales</taxon>
        <taxon>Gigasporaceae</taxon>
        <taxon>Gigaspora</taxon>
    </lineage>
</organism>
<gene>
    <name evidence="1" type="ORF">GMARGA_LOCUS41103</name>
</gene>
<protein>
    <submittedName>
        <fullName evidence="1">11426_t:CDS:1</fullName>
    </submittedName>
</protein>
<comment type="caution">
    <text evidence="1">The sequence shown here is derived from an EMBL/GenBank/DDBJ whole genome shotgun (WGS) entry which is preliminary data.</text>
</comment>
<feature type="non-terminal residue" evidence="1">
    <location>
        <position position="98"/>
    </location>
</feature>
<feature type="non-terminal residue" evidence="1">
    <location>
        <position position="1"/>
    </location>
</feature>
<name>A0ABN7XBP0_GIGMA</name>